<dbReference type="Proteomes" id="UP000594263">
    <property type="component" value="Unplaced"/>
</dbReference>
<evidence type="ECO:0000256" key="4">
    <source>
        <dbReference type="SAM" id="Coils"/>
    </source>
</evidence>
<proteinExistence type="predicted"/>
<dbReference type="SUPFAM" id="SSF57959">
    <property type="entry name" value="Leucine zipper domain"/>
    <property type="match status" value="1"/>
</dbReference>
<dbReference type="PANTHER" id="PTHR46391:SF35">
    <property type="entry name" value="BASIC LEUCINE ZIPPER 34-LIKE ISOFORM X1"/>
    <property type="match status" value="1"/>
</dbReference>
<evidence type="ECO:0000256" key="5">
    <source>
        <dbReference type="SAM" id="MobiDB-lite"/>
    </source>
</evidence>
<dbReference type="InterPro" id="IPR052483">
    <property type="entry name" value="bZIP_transcription_regulators"/>
</dbReference>
<dbReference type="InterPro" id="IPR046347">
    <property type="entry name" value="bZIP_sf"/>
</dbReference>
<feature type="compositionally biased region" description="Gly residues" evidence="5">
    <location>
        <begin position="140"/>
        <end position="151"/>
    </location>
</feature>
<dbReference type="Gene3D" id="1.20.5.170">
    <property type="match status" value="1"/>
</dbReference>
<keyword evidence="1" id="KW-0805">Transcription regulation</keyword>
<dbReference type="Pfam" id="PF07716">
    <property type="entry name" value="bZIP_2"/>
    <property type="match status" value="1"/>
</dbReference>
<accession>A0A7N0SY05</accession>
<evidence type="ECO:0000256" key="2">
    <source>
        <dbReference type="ARBA" id="ARBA00023163"/>
    </source>
</evidence>
<dbReference type="GO" id="GO:0003700">
    <property type="term" value="F:DNA-binding transcription factor activity"/>
    <property type="evidence" value="ECO:0007669"/>
    <property type="project" value="InterPro"/>
</dbReference>
<feature type="region of interest" description="Disordered" evidence="5">
    <location>
        <begin position="60"/>
        <end position="86"/>
    </location>
</feature>
<feature type="region of interest" description="Disordered" evidence="5">
    <location>
        <begin position="1"/>
        <end position="44"/>
    </location>
</feature>
<dbReference type="PROSITE" id="PS50217">
    <property type="entry name" value="BZIP"/>
    <property type="match status" value="1"/>
</dbReference>
<feature type="region of interest" description="Disordered" evidence="5">
    <location>
        <begin position="105"/>
        <end position="156"/>
    </location>
</feature>
<evidence type="ECO:0000259" key="6">
    <source>
        <dbReference type="PROSITE" id="PS50217"/>
    </source>
</evidence>
<dbReference type="AlphaFoldDB" id="A0A7N0SY05"/>
<organism evidence="7 8">
    <name type="scientific">Kalanchoe fedtschenkoi</name>
    <name type="common">Lavender scallops</name>
    <name type="synonym">South American air plant</name>
    <dbReference type="NCBI Taxonomy" id="63787"/>
    <lineage>
        <taxon>Eukaryota</taxon>
        <taxon>Viridiplantae</taxon>
        <taxon>Streptophyta</taxon>
        <taxon>Embryophyta</taxon>
        <taxon>Tracheophyta</taxon>
        <taxon>Spermatophyta</taxon>
        <taxon>Magnoliopsida</taxon>
        <taxon>eudicotyledons</taxon>
        <taxon>Gunneridae</taxon>
        <taxon>Pentapetalae</taxon>
        <taxon>Saxifragales</taxon>
        <taxon>Crassulaceae</taxon>
        <taxon>Kalanchoe</taxon>
    </lineage>
</organism>
<dbReference type="EnsemblPlants" id="Kaladp0011s1342.1.v1.1">
    <property type="protein sequence ID" value="Kaladp0011s1342.1.v1.1"/>
    <property type="gene ID" value="Kaladp0011s1342.v1.1"/>
</dbReference>
<dbReference type="GO" id="GO:0005634">
    <property type="term" value="C:nucleus"/>
    <property type="evidence" value="ECO:0007669"/>
    <property type="project" value="TreeGrafter"/>
</dbReference>
<feature type="compositionally biased region" description="Basic and acidic residues" evidence="5">
    <location>
        <begin position="68"/>
        <end position="86"/>
    </location>
</feature>
<protein>
    <recommendedName>
        <fullName evidence="6">BZIP domain-containing protein</fullName>
    </recommendedName>
</protein>
<reference evidence="7" key="1">
    <citation type="submission" date="2021-01" db="UniProtKB">
        <authorList>
            <consortium name="EnsemblPlants"/>
        </authorList>
    </citation>
    <scope>IDENTIFICATION</scope>
</reference>
<dbReference type="FunFam" id="1.20.5.170:FF:000086">
    <property type="entry name" value="Transcription factor VIP1"/>
    <property type="match status" value="1"/>
</dbReference>
<feature type="compositionally biased region" description="Polar residues" evidence="5">
    <location>
        <begin position="105"/>
        <end position="127"/>
    </location>
</feature>
<dbReference type="SMART" id="SM00338">
    <property type="entry name" value="BRLZ"/>
    <property type="match status" value="1"/>
</dbReference>
<feature type="coiled-coil region" evidence="4">
    <location>
        <begin position="237"/>
        <end position="264"/>
    </location>
</feature>
<dbReference type="GO" id="GO:0003677">
    <property type="term" value="F:DNA binding"/>
    <property type="evidence" value="ECO:0007669"/>
    <property type="project" value="TreeGrafter"/>
</dbReference>
<dbReference type="InterPro" id="IPR044759">
    <property type="entry name" value="bZIP_RF2"/>
</dbReference>
<sequence length="266" mass="29948">MAQLPPKVPPHMTQNWPSFPHHHHHHTLFPPPLPPPNPQSSWMDQFLDCSPNHRHRRSISDSITTFLGEERKQHEKKDDRGHHDFDGLNEEQLMSMFSDNVVTLGDTSSVVSDPNSDNGDCETGSSQKDVEMYMSSNGTGELGGASGGGSGDTITDPKRVKRILANRQSAQRSRVKKLQYISELEQSVTLLQTEVSALSPRVAFLDHQRLILSMDNSTLKQKIAALAQDSLFKDAHEDALKKEIERLRQVYQHQQKSNKNASQRES</sequence>
<evidence type="ECO:0000256" key="3">
    <source>
        <dbReference type="ARBA" id="ARBA00023242"/>
    </source>
</evidence>
<evidence type="ECO:0000313" key="7">
    <source>
        <dbReference type="EnsemblPlants" id="Kaladp0011s1342.1.v1.1"/>
    </source>
</evidence>
<name>A0A7N0SY05_KALFE</name>
<dbReference type="InterPro" id="IPR004827">
    <property type="entry name" value="bZIP"/>
</dbReference>
<keyword evidence="2" id="KW-0804">Transcription</keyword>
<dbReference type="PROSITE" id="PS00036">
    <property type="entry name" value="BZIP_BASIC"/>
    <property type="match status" value="1"/>
</dbReference>
<dbReference type="Gramene" id="Kaladp0011s1342.1.v1.1">
    <property type="protein sequence ID" value="Kaladp0011s1342.1.v1.1"/>
    <property type="gene ID" value="Kaladp0011s1342.v1.1"/>
</dbReference>
<feature type="compositionally biased region" description="Pro residues" evidence="5">
    <location>
        <begin position="29"/>
        <end position="38"/>
    </location>
</feature>
<dbReference type="PANTHER" id="PTHR46391">
    <property type="entry name" value="BASIC LEUCINE ZIPPER 34"/>
    <property type="match status" value="1"/>
</dbReference>
<dbReference type="OMA" id="NHHQPSW"/>
<dbReference type="GO" id="GO:0045893">
    <property type="term" value="P:positive regulation of DNA-templated transcription"/>
    <property type="evidence" value="ECO:0007669"/>
    <property type="project" value="TreeGrafter"/>
</dbReference>
<evidence type="ECO:0000256" key="1">
    <source>
        <dbReference type="ARBA" id="ARBA00023015"/>
    </source>
</evidence>
<evidence type="ECO:0000313" key="8">
    <source>
        <dbReference type="Proteomes" id="UP000594263"/>
    </source>
</evidence>
<keyword evidence="3" id="KW-0539">Nucleus</keyword>
<keyword evidence="4" id="KW-0175">Coiled coil</keyword>
<dbReference type="CDD" id="cd14703">
    <property type="entry name" value="bZIP_plant_RF2"/>
    <property type="match status" value="1"/>
</dbReference>
<keyword evidence="8" id="KW-1185">Reference proteome</keyword>
<feature type="domain" description="BZIP" evidence="6">
    <location>
        <begin position="156"/>
        <end position="208"/>
    </location>
</feature>